<gene>
    <name evidence="9" type="ORF">AgaP_AGAP011926</name>
</gene>
<proteinExistence type="inferred from homology"/>
<reference evidence="10" key="6">
    <citation type="submission" date="2020-05" db="UniProtKB">
        <authorList>
            <consortium name="EnsemblMetazoa"/>
        </authorList>
    </citation>
    <scope>IDENTIFICATION</scope>
    <source>
        <strain evidence="10">PEST</strain>
    </source>
</reference>
<evidence type="ECO:0000313" key="11">
    <source>
        <dbReference type="Proteomes" id="UP000007062"/>
    </source>
</evidence>
<dbReference type="InterPro" id="IPR007007">
    <property type="entry name" value="Ninjurin"/>
</dbReference>
<keyword evidence="4" id="KW-0130">Cell adhesion</keyword>
<evidence type="ECO:0000256" key="5">
    <source>
        <dbReference type="ARBA" id="ARBA00022989"/>
    </source>
</evidence>
<dbReference type="AlphaFoldDB" id="A0NGP8"/>
<name>A0NGP8_ANOGA</name>
<evidence type="ECO:0000313" key="10">
    <source>
        <dbReference type="EnsemblMetazoa" id="AGAP011926-PA"/>
    </source>
</evidence>
<feature type="transmembrane region" description="Helical" evidence="8">
    <location>
        <begin position="114"/>
        <end position="139"/>
    </location>
</feature>
<dbReference type="VEuPathDB" id="VectorBase:AGAMI1_008824"/>
<dbReference type="EnsemblMetazoa" id="AGAP011926-RA">
    <property type="protein sequence ID" value="AGAP011926-PA"/>
    <property type="gene ID" value="AGAP011926"/>
</dbReference>
<reference evidence="9 10" key="3">
    <citation type="journal article" date="2004" name="Trends Parasitol.">
        <title>The Anopheles gambiae genome: an update.</title>
        <authorList>
            <person name="Mongin E."/>
            <person name="Louis C."/>
            <person name="Holt R.A."/>
            <person name="Birney E."/>
            <person name="Collins F.H."/>
        </authorList>
    </citation>
    <scope>NUCLEOTIDE SEQUENCE</scope>
    <source>
        <strain evidence="9 10">PEST</strain>
    </source>
</reference>
<dbReference type="Proteomes" id="UP000007062">
    <property type="component" value="Chromosome 3L"/>
</dbReference>
<feature type="compositionally biased region" description="Basic and acidic residues" evidence="7">
    <location>
        <begin position="58"/>
        <end position="70"/>
    </location>
</feature>
<reference evidence="9" key="5">
    <citation type="submission" date="2011-05" db="EMBL/GenBank/DDBJ databases">
        <authorList>
            <consortium name="VectorBase"/>
        </authorList>
    </citation>
    <scope>NUCLEOTIDE SEQUENCE</scope>
    <source>
        <strain evidence="9">PEST</strain>
    </source>
</reference>
<keyword evidence="5 8" id="KW-1133">Transmembrane helix</keyword>
<dbReference type="GO" id="GO:0042246">
    <property type="term" value="P:tissue regeneration"/>
    <property type="evidence" value="ECO:0007669"/>
    <property type="project" value="InterPro"/>
</dbReference>
<dbReference type="OMA" id="VMANEVI"/>
<evidence type="ECO:0000256" key="8">
    <source>
        <dbReference type="SAM" id="Phobius"/>
    </source>
</evidence>
<dbReference type="PANTHER" id="PTHR12316:SF1">
    <property type="entry name" value="NINJURIN-B"/>
    <property type="match status" value="1"/>
</dbReference>
<evidence type="ECO:0000256" key="6">
    <source>
        <dbReference type="ARBA" id="ARBA00023136"/>
    </source>
</evidence>
<comment type="subcellular location">
    <subcellularLocation>
        <location evidence="1">Membrane</location>
        <topology evidence="1">Multi-pass membrane protein</topology>
    </subcellularLocation>
</comment>
<comment type="similarity">
    <text evidence="2">Belongs to the ninjurin family.</text>
</comment>
<dbReference type="Pfam" id="PF04923">
    <property type="entry name" value="Ninjurin"/>
    <property type="match status" value="1"/>
</dbReference>
<evidence type="ECO:0000256" key="2">
    <source>
        <dbReference type="ARBA" id="ARBA00008141"/>
    </source>
</evidence>
<reference evidence="9" key="2">
    <citation type="submission" date="2002-03" db="EMBL/GenBank/DDBJ databases">
        <authorList>
            <consortium name="The Anopheles Genome Sequencing Consortium"/>
        </authorList>
    </citation>
    <scope>NUCLEOTIDE SEQUENCE</scope>
    <source>
        <strain evidence="9">PEST</strain>
    </source>
</reference>
<dbReference type="EMBL" id="AAAB01008986">
    <property type="protein sequence ID" value="EAU75844.1"/>
    <property type="molecule type" value="Genomic_DNA"/>
</dbReference>
<evidence type="ECO:0000313" key="9">
    <source>
        <dbReference type="EMBL" id="EAU75844.1"/>
    </source>
</evidence>
<keyword evidence="11" id="KW-1185">Reference proteome</keyword>
<evidence type="ECO:0000256" key="4">
    <source>
        <dbReference type="ARBA" id="ARBA00022889"/>
    </source>
</evidence>
<organism evidence="9">
    <name type="scientific">Anopheles gambiae</name>
    <name type="common">African malaria mosquito</name>
    <dbReference type="NCBI Taxonomy" id="7165"/>
    <lineage>
        <taxon>Eukaryota</taxon>
        <taxon>Metazoa</taxon>
        <taxon>Ecdysozoa</taxon>
        <taxon>Arthropoda</taxon>
        <taxon>Hexapoda</taxon>
        <taxon>Insecta</taxon>
        <taxon>Pterygota</taxon>
        <taxon>Neoptera</taxon>
        <taxon>Endopterygota</taxon>
        <taxon>Diptera</taxon>
        <taxon>Nematocera</taxon>
        <taxon>Culicoidea</taxon>
        <taxon>Culicidae</taxon>
        <taxon>Anophelinae</taxon>
        <taxon>Anopheles</taxon>
    </lineage>
</organism>
<dbReference type="VEuPathDB" id="VectorBase:AGAP011926"/>
<reference evidence="9 11" key="1">
    <citation type="journal article" date="2002" name="Science">
        <title>The genome sequence of the malaria mosquito Anopheles gambiae.</title>
        <authorList>
            <person name="Holt R.A."/>
            <person name="Subramanian G.M."/>
            <person name="Halpern A."/>
            <person name="Sutton G.G."/>
            <person name="Charlab R."/>
            <person name="Nusskern D.R."/>
            <person name="Wincker P."/>
            <person name="Clark A.G."/>
            <person name="Ribeiro J.M."/>
            <person name="Wides R."/>
            <person name="Salzberg S.L."/>
            <person name="Loftus B."/>
            <person name="Yandell M."/>
            <person name="Majoros W.H."/>
            <person name="Rusch D.B."/>
            <person name="Lai Z."/>
            <person name="Kraft C.L."/>
            <person name="Abril J.F."/>
            <person name="Anthouard V."/>
            <person name="Arensburger P."/>
            <person name="Atkinson P.W."/>
            <person name="Baden H."/>
            <person name="de Berardinis V."/>
            <person name="Baldwin D."/>
            <person name="Benes V."/>
            <person name="Biedler J."/>
            <person name="Blass C."/>
            <person name="Bolanos R."/>
            <person name="Boscus D."/>
            <person name="Barnstead M."/>
            <person name="Cai S."/>
            <person name="Center A."/>
            <person name="Chaturverdi K."/>
            <person name="Christophides G.K."/>
            <person name="Chrystal M.A."/>
            <person name="Clamp M."/>
            <person name="Cravchik A."/>
            <person name="Curwen V."/>
            <person name="Dana A."/>
            <person name="Delcher A."/>
            <person name="Dew I."/>
            <person name="Evans C.A."/>
            <person name="Flanigan M."/>
            <person name="Grundschober-Freimoser A."/>
            <person name="Friedli L."/>
            <person name="Gu Z."/>
            <person name="Guan P."/>
            <person name="Guigo R."/>
            <person name="Hillenmeyer M.E."/>
            <person name="Hladun S.L."/>
            <person name="Hogan J.R."/>
            <person name="Hong Y.S."/>
            <person name="Hoover J."/>
            <person name="Jaillon O."/>
            <person name="Ke Z."/>
            <person name="Kodira C."/>
            <person name="Kokoza E."/>
            <person name="Koutsos A."/>
            <person name="Letunic I."/>
            <person name="Levitsky A."/>
            <person name="Liang Y."/>
            <person name="Lin J.J."/>
            <person name="Lobo N.F."/>
            <person name="Lopez J.R."/>
            <person name="Malek J.A."/>
            <person name="McIntosh T.C."/>
            <person name="Meister S."/>
            <person name="Miller J."/>
            <person name="Mobarry C."/>
            <person name="Mongin E."/>
            <person name="Murphy S.D."/>
            <person name="O'Brochta D.A."/>
            <person name="Pfannkoch C."/>
            <person name="Qi R."/>
            <person name="Regier M.A."/>
            <person name="Remington K."/>
            <person name="Shao H."/>
            <person name="Sharakhova M.V."/>
            <person name="Sitter C.D."/>
            <person name="Shetty J."/>
            <person name="Smith T.J."/>
            <person name="Strong R."/>
            <person name="Sun J."/>
            <person name="Thomasova D."/>
            <person name="Ton L.Q."/>
            <person name="Topalis P."/>
            <person name="Tu Z."/>
            <person name="Unger M.F."/>
            <person name="Walenz B."/>
            <person name="Wang A."/>
            <person name="Wang J."/>
            <person name="Wang M."/>
            <person name="Wang X."/>
            <person name="Woodford K.J."/>
            <person name="Wortman J.R."/>
            <person name="Wu M."/>
            <person name="Yao A."/>
            <person name="Zdobnov E.M."/>
            <person name="Zhang H."/>
            <person name="Zhao Q."/>
            <person name="Zhao S."/>
            <person name="Zhu S.C."/>
            <person name="Zhimulev I."/>
            <person name="Coluzzi M."/>
            <person name="della Torre A."/>
            <person name="Roth C.W."/>
            <person name="Louis C."/>
            <person name="Kalush F."/>
            <person name="Mural R.J."/>
            <person name="Myers E.W."/>
            <person name="Adams M.D."/>
            <person name="Smith H.O."/>
            <person name="Broder S."/>
            <person name="Gardner M.J."/>
            <person name="Fraser C.M."/>
            <person name="Birney E."/>
            <person name="Bork P."/>
            <person name="Brey P.T."/>
            <person name="Venter J.C."/>
            <person name="Weissenbach J."/>
            <person name="Kafatos F.C."/>
            <person name="Collins F.H."/>
            <person name="Hoffman S.L."/>
        </authorList>
    </citation>
    <scope>NUCLEOTIDE SEQUENCE [LARGE SCALE GENOMIC DNA]</scope>
    <source>
        <strain evidence="9 11">PEST</strain>
    </source>
</reference>
<evidence type="ECO:0000256" key="7">
    <source>
        <dbReference type="SAM" id="MobiDB-lite"/>
    </source>
</evidence>
<dbReference type="PANTHER" id="PTHR12316">
    <property type="entry name" value="NINJURIN-RELATED"/>
    <property type="match status" value="1"/>
</dbReference>
<keyword evidence="3 8" id="KW-0812">Transmembrane</keyword>
<evidence type="ECO:0000256" key="1">
    <source>
        <dbReference type="ARBA" id="ARBA00004141"/>
    </source>
</evidence>
<dbReference type="GO" id="GO:0016020">
    <property type="term" value="C:membrane"/>
    <property type="evidence" value="ECO:0007669"/>
    <property type="project" value="UniProtKB-SubCell"/>
</dbReference>
<sequence>MDQIVENPMEEAIEMVEKTDEPNVLAADAMDACASPTDVKITVCVQKGDIPMESLGTSDEHNSTSDHEDTTTSASPKRRHLPKGIVTSALDISLLTANANQLRLLLSYNEKSRTYFVCISLVIISLVMEIMQGLGVIVMKSYPKIVPRMGITISILVAVITVVNVLLAALLQV</sequence>
<dbReference type="GO" id="GO:0007155">
    <property type="term" value="P:cell adhesion"/>
    <property type="evidence" value="ECO:0000318"/>
    <property type="project" value="GO_Central"/>
</dbReference>
<accession>A0NGP8</accession>
<feature type="transmembrane region" description="Helical" evidence="8">
    <location>
        <begin position="151"/>
        <end position="171"/>
    </location>
</feature>
<keyword evidence="6 8" id="KW-0472">Membrane</keyword>
<feature type="region of interest" description="Disordered" evidence="7">
    <location>
        <begin position="52"/>
        <end position="78"/>
    </location>
</feature>
<protein>
    <submittedName>
        <fullName evidence="9">AGAP011926-PA</fullName>
    </submittedName>
</protein>
<reference evidence="9" key="4">
    <citation type="journal article" date="2007" name="Genome Biol.">
        <title>Update of the Anopheles gambiae PEST genome assembly.</title>
        <authorList>
            <person name="Sharakhova M.V."/>
            <person name="Hammond M.P."/>
            <person name="Lobo N.F."/>
            <person name="Krzywinski J."/>
            <person name="Unger M.F."/>
            <person name="Hillenmeyer M.E."/>
            <person name="Bruggner R.V."/>
            <person name="Birney E."/>
            <person name="Collins F.H."/>
        </authorList>
    </citation>
    <scope>NUCLEOTIDE SEQUENCE</scope>
    <source>
        <strain evidence="9">PEST</strain>
    </source>
</reference>
<dbReference type="PaxDb" id="7165-AGAP011926-PA"/>
<evidence type="ECO:0000256" key="3">
    <source>
        <dbReference type="ARBA" id="ARBA00022692"/>
    </source>
</evidence>